<gene>
    <name evidence="1" type="ORF">JHU38_11030</name>
</gene>
<reference evidence="1 2" key="1">
    <citation type="submission" date="2021-01" db="EMBL/GenBank/DDBJ databases">
        <title>Prevotella A2931 sp. nov.</title>
        <authorList>
            <person name="Buhl M."/>
            <person name="Oberhettinger P."/>
        </authorList>
    </citation>
    <scope>NUCLEOTIDE SEQUENCE [LARGE SCALE GENOMIC DNA]</scope>
    <source>
        <strain evidence="1 2">A2931</strain>
    </source>
</reference>
<sequence>MSDEMGKNGCFQRVEKRAFDSLKFGVIRKALIFKRLGSVVKNAIFSLLLTKVSGRWPEFCSIVKIILNFNNLFSVFPHQSSAGWSFVKLKPKGAWKPSCLDIF</sequence>
<evidence type="ECO:0000313" key="1">
    <source>
        <dbReference type="EMBL" id="MBO1364290.1"/>
    </source>
</evidence>
<accession>A0ABS3M7Y9</accession>
<comment type="caution">
    <text evidence="1">The sequence shown here is derived from an EMBL/GenBank/DDBJ whole genome shotgun (WGS) entry which is preliminary data.</text>
</comment>
<organism evidence="1 2">
    <name type="scientific">Prevotella illustrans</name>
    <dbReference type="NCBI Taxonomy" id="2800387"/>
    <lineage>
        <taxon>Bacteria</taxon>
        <taxon>Pseudomonadati</taxon>
        <taxon>Bacteroidota</taxon>
        <taxon>Bacteroidia</taxon>
        <taxon>Bacteroidales</taxon>
        <taxon>Prevotellaceae</taxon>
        <taxon>Prevotella</taxon>
    </lineage>
</organism>
<name>A0ABS3M7Y9_9BACT</name>
<dbReference type="Proteomes" id="UP000664265">
    <property type="component" value="Unassembled WGS sequence"/>
</dbReference>
<keyword evidence="2" id="KW-1185">Reference proteome</keyword>
<dbReference type="RefSeq" id="WP_146156993.1">
    <property type="nucleotide sequence ID" value="NZ_JAERMS010000048.1"/>
</dbReference>
<evidence type="ECO:0000313" key="2">
    <source>
        <dbReference type="Proteomes" id="UP000664265"/>
    </source>
</evidence>
<protein>
    <submittedName>
        <fullName evidence="1">Uncharacterized protein</fullName>
    </submittedName>
</protein>
<proteinExistence type="predicted"/>
<dbReference type="EMBL" id="JAERMS010000048">
    <property type="protein sequence ID" value="MBO1364290.1"/>
    <property type="molecule type" value="Genomic_DNA"/>
</dbReference>